<dbReference type="AlphaFoldDB" id="A0A9R1V8Z1"/>
<reference evidence="1 2" key="1">
    <citation type="journal article" date="2017" name="Nat. Commun.">
        <title>Genome assembly with in vitro proximity ligation data and whole-genome triplication in lettuce.</title>
        <authorList>
            <person name="Reyes-Chin-Wo S."/>
            <person name="Wang Z."/>
            <person name="Yang X."/>
            <person name="Kozik A."/>
            <person name="Arikit S."/>
            <person name="Song C."/>
            <person name="Xia L."/>
            <person name="Froenicke L."/>
            <person name="Lavelle D.O."/>
            <person name="Truco M.J."/>
            <person name="Xia R."/>
            <person name="Zhu S."/>
            <person name="Xu C."/>
            <person name="Xu H."/>
            <person name="Xu X."/>
            <person name="Cox K."/>
            <person name="Korf I."/>
            <person name="Meyers B.C."/>
            <person name="Michelmore R.W."/>
        </authorList>
    </citation>
    <scope>NUCLEOTIDE SEQUENCE [LARGE SCALE GENOMIC DNA]</scope>
    <source>
        <strain evidence="2">cv. Salinas</strain>
        <tissue evidence="1">Seedlings</tissue>
    </source>
</reference>
<evidence type="ECO:0000313" key="1">
    <source>
        <dbReference type="EMBL" id="KAJ0201014.1"/>
    </source>
</evidence>
<gene>
    <name evidence="1" type="ORF">LSAT_V11C600315840</name>
</gene>
<dbReference type="EMBL" id="NBSK02000006">
    <property type="protein sequence ID" value="KAJ0201014.1"/>
    <property type="molecule type" value="Genomic_DNA"/>
</dbReference>
<protein>
    <submittedName>
        <fullName evidence="1">Uncharacterized protein</fullName>
    </submittedName>
</protein>
<dbReference type="Proteomes" id="UP000235145">
    <property type="component" value="Unassembled WGS sequence"/>
</dbReference>
<keyword evidence="2" id="KW-1185">Reference proteome</keyword>
<proteinExistence type="predicted"/>
<name>A0A9R1V8Z1_LACSA</name>
<sequence length="86" mass="10081">MILMNEKRYLKEDRSIYVKKLNVAPTTSKFKFVDPERKLNFYLDTTVKACENFYGSTHGFDFVDFNTIVSNNILESNSFDIIGHIF</sequence>
<evidence type="ECO:0000313" key="2">
    <source>
        <dbReference type="Proteomes" id="UP000235145"/>
    </source>
</evidence>
<accession>A0A9R1V8Z1</accession>
<organism evidence="1 2">
    <name type="scientific">Lactuca sativa</name>
    <name type="common">Garden lettuce</name>
    <dbReference type="NCBI Taxonomy" id="4236"/>
    <lineage>
        <taxon>Eukaryota</taxon>
        <taxon>Viridiplantae</taxon>
        <taxon>Streptophyta</taxon>
        <taxon>Embryophyta</taxon>
        <taxon>Tracheophyta</taxon>
        <taxon>Spermatophyta</taxon>
        <taxon>Magnoliopsida</taxon>
        <taxon>eudicotyledons</taxon>
        <taxon>Gunneridae</taxon>
        <taxon>Pentapetalae</taxon>
        <taxon>asterids</taxon>
        <taxon>campanulids</taxon>
        <taxon>Asterales</taxon>
        <taxon>Asteraceae</taxon>
        <taxon>Cichorioideae</taxon>
        <taxon>Cichorieae</taxon>
        <taxon>Lactucinae</taxon>
        <taxon>Lactuca</taxon>
    </lineage>
</organism>
<comment type="caution">
    <text evidence="1">The sequence shown here is derived from an EMBL/GenBank/DDBJ whole genome shotgun (WGS) entry which is preliminary data.</text>
</comment>